<accession>A0A8X7UGD8</accession>
<sequence length="97" mass="11026">MAWGLCNSNQPFLWVIRPGSILGSDGLEVLPNEISTMVLERGYIVKRAPRIESLWMELNTREYCGRSSTDFKAFSKRAKDKRSVLTECLGNRDSDGR</sequence>
<dbReference type="EMBL" id="JAAMPC010000012">
    <property type="protein sequence ID" value="KAG2277742.1"/>
    <property type="molecule type" value="Genomic_DNA"/>
</dbReference>
<reference evidence="1 2" key="1">
    <citation type="submission" date="2020-02" db="EMBL/GenBank/DDBJ databases">
        <authorList>
            <person name="Ma Q."/>
            <person name="Huang Y."/>
            <person name="Song X."/>
            <person name="Pei D."/>
        </authorList>
    </citation>
    <scope>NUCLEOTIDE SEQUENCE [LARGE SCALE GENOMIC DNA]</scope>
    <source>
        <strain evidence="1">Sxm20200214</strain>
        <tissue evidence="1">Leaf</tissue>
    </source>
</reference>
<protein>
    <submittedName>
        <fullName evidence="1">Uncharacterized protein</fullName>
    </submittedName>
</protein>
<dbReference type="Proteomes" id="UP000886595">
    <property type="component" value="Unassembled WGS sequence"/>
</dbReference>
<organism evidence="1 2">
    <name type="scientific">Brassica carinata</name>
    <name type="common">Ethiopian mustard</name>
    <name type="synonym">Abyssinian cabbage</name>
    <dbReference type="NCBI Taxonomy" id="52824"/>
    <lineage>
        <taxon>Eukaryota</taxon>
        <taxon>Viridiplantae</taxon>
        <taxon>Streptophyta</taxon>
        <taxon>Embryophyta</taxon>
        <taxon>Tracheophyta</taxon>
        <taxon>Spermatophyta</taxon>
        <taxon>Magnoliopsida</taxon>
        <taxon>eudicotyledons</taxon>
        <taxon>Gunneridae</taxon>
        <taxon>Pentapetalae</taxon>
        <taxon>rosids</taxon>
        <taxon>malvids</taxon>
        <taxon>Brassicales</taxon>
        <taxon>Brassicaceae</taxon>
        <taxon>Brassiceae</taxon>
        <taxon>Brassica</taxon>
    </lineage>
</organism>
<dbReference type="OrthoDB" id="1740304at2759"/>
<dbReference type="SUPFAM" id="SSF53756">
    <property type="entry name" value="UDP-Glycosyltransferase/glycogen phosphorylase"/>
    <property type="match status" value="1"/>
</dbReference>
<evidence type="ECO:0000313" key="2">
    <source>
        <dbReference type="Proteomes" id="UP000886595"/>
    </source>
</evidence>
<evidence type="ECO:0000313" key="1">
    <source>
        <dbReference type="EMBL" id="KAG2277742.1"/>
    </source>
</evidence>
<name>A0A8X7UGD8_BRACI</name>
<keyword evidence="2" id="KW-1185">Reference proteome</keyword>
<dbReference type="Gene3D" id="3.40.50.2000">
    <property type="entry name" value="Glycogen Phosphorylase B"/>
    <property type="match status" value="1"/>
</dbReference>
<gene>
    <name evidence="1" type="ORF">Bca52824_060297</name>
</gene>
<comment type="caution">
    <text evidence="1">The sequence shown here is derived from an EMBL/GenBank/DDBJ whole genome shotgun (WGS) entry which is preliminary data.</text>
</comment>
<dbReference type="AlphaFoldDB" id="A0A8X7UGD8"/>
<proteinExistence type="predicted"/>